<name>A0ABR0I7I7_9PEZI</name>
<accession>A0ABR0I7I7</accession>
<proteinExistence type="predicted"/>
<evidence type="ECO:0000256" key="1">
    <source>
        <dbReference type="SAM" id="MobiDB-lite"/>
    </source>
</evidence>
<protein>
    <submittedName>
        <fullName evidence="2">Uncharacterized protein</fullName>
    </submittedName>
</protein>
<dbReference type="Proteomes" id="UP001323617">
    <property type="component" value="Unassembled WGS sequence"/>
</dbReference>
<comment type="caution">
    <text evidence="2">The sequence shown here is derived from an EMBL/GenBank/DDBJ whole genome shotgun (WGS) entry which is preliminary data.</text>
</comment>
<dbReference type="GeneID" id="87969032"/>
<reference evidence="2 3" key="1">
    <citation type="journal article" date="2023" name="bioRxiv">
        <title>High-quality genome assemblies of four members of thePodospora anserinaspecies complex.</title>
        <authorList>
            <person name="Ament-Velasquez S.L."/>
            <person name="Vogan A.A."/>
            <person name="Wallerman O."/>
            <person name="Hartmann F."/>
            <person name="Gautier V."/>
            <person name="Silar P."/>
            <person name="Giraud T."/>
            <person name="Johannesson H."/>
        </authorList>
    </citation>
    <scope>NUCLEOTIDE SEQUENCE [LARGE SCALE GENOMIC DNA]</scope>
    <source>
        <strain evidence="2 3">CBS 124.78</strain>
    </source>
</reference>
<evidence type="ECO:0000313" key="2">
    <source>
        <dbReference type="EMBL" id="KAK4676104.1"/>
    </source>
</evidence>
<keyword evidence="3" id="KW-1185">Reference proteome</keyword>
<dbReference type="EMBL" id="JAFFHC010000005">
    <property type="protein sequence ID" value="KAK4676104.1"/>
    <property type="molecule type" value="Genomic_DNA"/>
</dbReference>
<evidence type="ECO:0000313" key="3">
    <source>
        <dbReference type="Proteomes" id="UP001323617"/>
    </source>
</evidence>
<dbReference type="RefSeq" id="XP_062799574.1">
    <property type="nucleotide sequence ID" value="XM_062948167.1"/>
</dbReference>
<feature type="compositionally biased region" description="Acidic residues" evidence="1">
    <location>
        <begin position="83"/>
        <end position="98"/>
    </location>
</feature>
<sequence length="1007" mass="114819">MLGARIIALRGGAKNRGHLLLRLHGHPRQYLNQASFTRASICLPNNGIHFSTFGSGQDAPLPQRFSEPMRTLETEFAEEGEEVEEEVVEEEEEEEENQVSELPRRVDCLPKKYSNLWDHLSAQEQDDELWMDRAGPSLALTWGWARPVAGDAWKGEAFQYTPSYHKDFDWAAPAMTLAALMRFPSDQWTISEWPLARGVACNTSSRLPVLTAQLLLRRDAYMRARARKHIPLARYLEDTVAWNARIKQLESSKGITEQDIATWLWILSCHNADLRVERFLRSSCRKPFFLLQAMFATDRLFTNPKSFMDLVQYLSDNYVHRHRPESEDRHLLPQSRGRDMTWWHFNGVLHRLVWHTRDSWPSAVTAIAQLVVDYINTISDDPSKGHSSHAVRSFVFNKALQYFSWPSRMRPLANMPYNWAAQRLVLSIASSFDPPLVPDKESYSAIQAVLAALPKSKGEIKNAERIAATWPPYRQAVDGVDERRDPEEDLSRSSMAGLLAREAGYPTNVIDQGISVLAGSTFGQPPSIQTRSVPLPTVSGEHAALNLHRNWALQIKATRNAREAWRLFQRPPLPAMQPDAQVAGQMMAKLYAHKAPSVKRLRPGDVKETFPINNGNLTALEIARITPPAPDELYHTLLSQGLKPVGHYLDILLTNAPSKQEALNYVRDSPFHFAGDILSDFRRWDTQEGKAALGALDFQLVNAWVAMLCRVHVDSASYTRHTTLFTREFGCGPVAEAILLAHLCQAARPVLSRNDRKPWHTILTALSKKVLLHNPRGHGMDHLVLTMDAFLRIYERTLHIQGDDTVAFLALCYMIRKTLKMATFQHSLTERRPIPRKKRLANLLARARLRAVQSFVNLSRPVEAGTRLFPQDMTRYHMSALTVYRYMKAMACCGDGKEMVHIMDWVLDGWMSDYFSEEIKEPKQHAHQQMMHTIAYFARIGKDLVEEAEMERVRKRLEHLVEHHGCTWAWPSAYRGYGKDDVIDSTLAARWADRIARASSEQAFDDD</sequence>
<feature type="region of interest" description="Disordered" evidence="1">
    <location>
        <begin position="83"/>
        <end position="102"/>
    </location>
</feature>
<organism evidence="2 3">
    <name type="scientific">Podospora pseudoanserina</name>
    <dbReference type="NCBI Taxonomy" id="2609844"/>
    <lineage>
        <taxon>Eukaryota</taxon>
        <taxon>Fungi</taxon>
        <taxon>Dikarya</taxon>
        <taxon>Ascomycota</taxon>
        <taxon>Pezizomycotina</taxon>
        <taxon>Sordariomycetes</taxon>
        <taxon>Sordariomycetidae</taxon>
        <taxon>Sordariales</taxon>
        <taxon>Podosporaceae</taxon>
        <taxon>Podospora</taxon>
    </lineage>
</organism>
<gene>
    <name evidence="2" type="ORF">QC764_509110</name>
</gene>